<evidence type="ECO:0000259" key="1">
    <source>
        <dbReference type="Pfam" id="PF08241"/>
    </source>
</evidence>
<proteinExistence type="predicted"/>
<protein>
    <submittedName>
        <fullName evidence="2">Methyltransferase domain-containing protein</fullName>
    </submittedName>
</protein>
<dbReference type="GO" id="GO:0008757">
    <property type="term" value="F:S-adenosylmethionine-dependent methyltransferase activity"/>
    <property type="evidence" value="ECO:0007669"/>
    <property type="project" value="InterPro"/>
</dbReference>
<organism evidence="2 3">
    <name type="scientific">Kordiimonas lacus</name>
    <dbReference type="NCBI Taxonomy" id="637679"/>
    <lineage>
        <taxon>Bacteria</taxon>
        <taxon>Pseudomonadati</taxon>
        <taxon>Pseudomonadota</taxon>
        <taxon>Alphaproteobacteria</taxon>
        <taxon>Kordiimonadales</taxon>
        <taxon>Kordiimonadaceae</taxon>
        <taxon>Kordiimonas</taxon>
    </lineage>
</organism>
<dbReference type="Gene3D" id="3.40.50.150">
    <property type="entry name" value="Vaccinia Virus protein VP39"/>
    <property type="match status" value="1"/>
</dbReference>
<dbReference type="OrthoDB" id="9800231at2"/>
<dbReference type="RefSeq" id="WP_068301642.1">
    <property type="nucleotide sequence ID" value="NZ_FNAK01000003.1"/>
</dbReference>
<dbReference type="STRING" id="637679.GCA_001550055_00993"/>
<evidence type="ECO:0000313" key="3">
    <source>
        <dbReference type="Proteomes" id="UP000183685"/>
    </source>
</evidence>
<dbReference type="Pfam" id="PF08241">
    <property type="entry name" value="Methyltransf_11"/>
    <property type="match status" value="1"/>
</dbReference>
<accession>A0A1G6XPK2</accession>
<keyword evidence="2" id="KW-0489">Methyltransferase</keyword>
<name>A0A1G6XPK2_9PROT</name>
<sequence length="240" mass="26360">MRPDVLALYRFYESALGRATCPIISAKLARLTAPKADSITIGFGFTLPYLDYLAQAEQDAGSRYLGFMPAQQGVCHWPAHVGSRTALVEEYNLPLADSSVDRMILVHALEHANRPVNLLREIWRVLAPGGQLIAVVPNRMRSWAAYEGTPFGHGRPYSKGQLATFLEEQMLPVDGWDTALMMPPFMRPIASRMLKYGERPIGVLGRNLGGALIVSARKQVYGTIPKSAKKVGVMPVLTGP</sequence>
<dbReference type="InterPro" id="IPR029063">
    <property type="entry name" value="SAM-dependent_MTases_sf"/>
</dbReference>
<dbReference type="CDD" id="cd02440">
    <property type="entry name" value="AdoMet_MTases"/>
    <property type="match status" value="1"/>
</dbReference>
<keyword evidence="3" id="KW-1185">Reference proteome</keyword>
<dbReference type="Proteomes" id="UP000183685">
    <property type="component" value="Unassembled WGS sequence"/>
</dbReference>
<dbReference type="InterPro" id="IPR013216">
    <property type="entry name" value="Methyltransf_11"/>
</dbReference>
<reference evidence="2 3" key="1">
    <citation type="submission" date="2016-10" db="EMBL/GenBank/DDBJ databases">
        <authorList>
            <person name="de Groot N.N."/>
        </authorList>
    </citation>
    <scope>NUCLEOTIDE SEQUENCE [LARGE SCALE GENOMIC DNA]</scope>
    <source>
        <strain evidence="2 3">CGMCC 1.9109</strain>
    </source>
</reference>
<dbReference type="EMBL" id="FNAK01000003">
    <property type="protein sequence ID" value="SDD80134.1"/>
    <property type="molecule type" value="Genomic_DNA"/>
</dbReference>
<keyword evidence="2" id="KW-0808">Transferase</keyword>
<dbReference type="AlphaFoldDB" id="A0A1G6XPK2"/>
<feature type="domain" description="Methyltransferase type 11" evidence="1">
    <location>
        <begin position="91"/>
        <end position="133"/>
    </location>
</feature>
<dbReference type="SUPFAM" id="SSF53335">
    <property type="entry name" value="S-adenosyl-L-methionine-dependent methyltransferases"/>
    <property type="match status" value="1"/>
</dbReference>
<dbReference type="GO" id="GO:0032259">
    <property type="term" value="P:methylation"/>
    <property type="evidence" value="ECO:0007669"/>
    <property type="project" value="UniProtKB-KW"/>
</dbReference>
<gene>
    <name evidence="2" type="ORF">SAMN04488071_1313</name>
</gene>
<evidence type="ECO:0000313" key="2">
    <source>
        <dbReference type="EMBL" id="SDD80134.1"/>
    </source>
</evidence>